<dbReference type="CDD" id="cd09209">
    <property type="entry name" value="Lumazine_synthase-I"/>
    <property type="match status" value="1"/>
</dbReference>
<evidence type="ECO:0000256" key="6">
    <source>
        <dbReference type="ARBA" id="ARBA00048785"/>
    </source>
</evidence>
<comment type="function">
    <text evidence="7">Catalyzes the formation of 6,7-dimethyl-8-ribityllumazine by condensation of 5-amino-6-(D-ribitylamino)uracil with 3,4-dihydroxy-2-butanone 4-phosphate. This is the penultimate step in the biosynthesis of riboflavin.</text>
</comment>
<dbReference type="EMBL" id="CP113117">
    <property type="protein sequence ID" value="WAD02463.1"/>
    <property type="molecule type" value="Genomic_DNA"/>
</dbReference>
<dbReference type="HAMAP" id="MF_00178">
    <property type="entry name" value="Lumazine_synth"/>
    <property type="match status" value="1"/>
</dbReference>
<feature type="binding site" evidence="7">
    <location>
        <begin position="56"/>
        <end position="58"/>
    </location>
    <ligand>
        <name>5-amino-6-(D-ribitylamino)uracil</name>
        <dbReference type="ChEBI" id="CHEBI:15934"/>
    </ligand>
</feature>
<dbReference type="InterPro" id="IPR036467">
    <property type="entry name" value="LS/RS_sf"/>
</dbReference>
<keyword evidence="5 7" id="KW-0808">Transferase</keyword>
<dbReference type="PANTHER" id="PTHR21058:SF0">
    <property type="entry name" value="6,7-DIMETHYL-8-RIBITYLLUMAZINE SYNTHASE"/>
    <property type="match status" value="1"/>
</dbReference>
<dbReference type="GO" id="GO:0009349">
    <property type="term" value="C:riboflavin synthase complex"/>
    <property type="evidence" value="ECO:0007669"/>
    <property type="project" value="UniProtKB-UniRule"/>
</dbReference>
<reference evidence="9 12" key="2">
    <citation type="submission" date="2018-07" db="EMBL/GenBank/DDBJ databases">
        <authorList>
            <person name="Feyereisen M."/>
        </authorList>
    </citation>
    <scope>NUCLEOTIDE SEQUENCE [LARGE SCALE GENOMIC DNA]</scope>
    <source>
        <strain evidence="9 12">UCCLBBS449</strain>
    </source>
</reference>
<feature type="active site" description="Proton donor" evidence="7">
    <location>
        <position position="88"/>
    </location>
</feature>
<dbReference type="Proteomes" id="UP001164768">
    <property type="component" value="Chromosome"/>
</dbReference>
<accession>A0A0D0G5I1</accession>
<dbReference type="PANTHER" id="PTHR21058">
    <property type="entry name" value="6,7-DIMETHYL-8-RIBITYLLUMAZINE SYNTHASE DMRL SYNTHASE LUMAZINE SYNTHASE"/>
    <property type="match status" value="1"/>
</dbReference>
<evidence type="ECO:0000313" key="8">
    <source>
        <dbReference type="EMBL" id="PBQ24265.1"/>
    </source>
</evidence>
<comment type="pathway">
    <text evidence="1 7">Cofactor biosynthesis; riboflavin biosynthesis; riboflavin from 2-hydroxy-3-oxobutyl phosphate and 5-amino-6-(D-ribitylamino)uracil: step 1/2.</text>
</comment>
<dbReference type="AlphaFoldDB" id="A0A0D0G5I1"/>
<evidence type="ECO:0000313" key="9">
    <source>
        <dbReference type="EMBL" id="QCZ53712.1"/>
    </source>
</evidence>
<reference evidence="8 11" key="1">
    <citation type="submission" date="2017-09" db="EMBL/GenBank/DDBJ databases">
        <title>Genome sequence of Lactobacillus brevis D7.</title>
        <authorList>
            <person name="Kwon M.-S."/>
            <person name="Lim S.K."/>
            <person name="Choi H.-J."/>
        </authorList>
    </citation>
    <scope>NUCLEOTIDE SEQUENCE [LARGE SCALE GENOMIC DNA]</scope>
    <source>
        <strain evidence="8 11">D7</strain>
    </source>
</reference>
<dbReference type="OMA" id="CQGVTQG"/>
<dbReference type="GO" id="GO:0009231">
    <property type="term" value="P:riboflavin biosynthetic process"/>
    <property type="evidence" value="ECO:0007669"/>
    <property type="project" value="UniProtKB-UniRule"/>
</dbReference>
<dbReference type="GeneID" id="56993511"/>
<reference evidence="10" key="3">
    <citation type="submission" date="2022-11" db="EMBL/GenBank/DDBJ databases">
        <title>Whole genome sequence of Levilactobacillus brevis SMB091.</title>
        <authorList>
            <person name="Kim J.-M."/>
            <person name="Kim O.-C."/>
            <person name="Choi Y.H."/>
            <person name="Han N.S."/>
            <person name="Hurh B."/>
        </authorList>
    </citation>
    <scope>NUCLEOTIDE SEQUENCE</scope>
    <source>
        <strain evidence="10">SMB091</strain>
    </source>
</reference>
<comment type="catalytic activity">
    <reaction evidence="6 7">
        <text>(2S)-2-hydroxy-3-oxobutyl phosphate + 5-amino-6-(D-ribitylamino)uracil = 6,7-dimethyl-8-(1-D-ribityl)lumazine + phosphate + 2 H2O + H(+)</text>
        <dbReference type="Rhea" id="RHEA:26152"/>
        <dbReference type="ChEBI" id="CHEBI:15377"/>
        <dbReference type="ChEBI" id="CHEBI:15378"/>
        <dbReference type="ChEBI" id="CHEBI:15934"/>
        <dbReference type="ChEBI" id="CHEBI:43474"/>
        <dbReference type="ChEBI" id="CHEBI:58201"/>
        <dbReference type="ChEBI" id="CHEBI:58830"/>
        <dbReference type="EC" id="2.5.1.78"/>
    </reaction>
</comment>
<feature type="binding site" evidence="7">
    <location>
        <position position="113"/>
    </location>
    <ligand>
        <name>5-amino-6-(D-ribitylamino)uracil</name>
        <dbReference type="ChEBI" id="CHEBI:15934"/>
    </ligand>
</feature>
<dbReference type="EMBL" id="CP031198">
    <property type="protein sequence ID" value="QCZ53712.1"/>
    <property type="molecule type" value="Genomic_DNA"/>
</dbReference>
<evidence type="ECO:0000313" key="11">
    <source>
        <dbReference type="Proteomes" id="UP000217918"/>
    </source>
</evidence>
<proteinExistence type="inferred from homology"/>
<evidence type="ECO:0000256" key="4">
    <source>
        <dbReference type="ARBA" id="ARBA00022619"/>
    </source>
</evidence>
<evidence type="ECO:0000256" key="3">
    <source>
        <dbReference type="ARBA" id="ARBA00012664"/>
    </source>
</evidence>
<evidence type="ECO:0000313" key="10">
    <source>
        <dbReference type="EMBL" id="WAD02463.1"/>
    </source>
</evidence>
<dbReference type="GO" id="GO:0005829">
    <property type="term" value="C:cytosol"/>
    <property type="evidence" value="ECO:0007669"/>
    <property type="project" value="TreeGrafter"/>
</dbReference>
<name>A0A0D0G5I1_LEVBR</name>
<sequence length="157" mass="16546">MTEILGLPITRPVKVGIVVADFNDLVTTRLLAGAQQALRQAGIPEENILVVQVPGAMELPRVTRRLSETGVIDGVIALGAVVQGETDHYTYVCQQSAAGLAQASLTGPIPVMFGVLMTANMDQALNRAGGKGGNKGRECAQALLQVLSVEQQLSELR</sequence>
<evidence type="ECO:0000313" key="13">
    <source>
        <dbReference type="Proteomes" id="UP001164768"/>
    </source>
</evidence>
<evidence type="ECO:0000256" key="1">
    <source>
        <dbReference type="ARBA" id="ARBA00004917"/>
    </source>
</evidence>
<keyword evidence="4 7" id="KW-0686">Riboflavin biosynthesis</keyword>
<evidence type="ECO:0000256" key="2">
    <source>
        <dbReference type="ARBA" id="ARBA00007424"/>
    </source>
</evidence>
<dbReference type="NCBIfam" id="TIGR00114">
    <property type="entry name" value="lumazine-synth"/>
    <property type="match status" value="1"/>
</dbReference>
<comment type="similarity">
    <text evidence="2 7">Belongs to the DMRL synthase family.</text>
</comment>
<dbReference type="InterPro" id="IPR034964">
    <property type="entry name" value="LS"/>
</dbReference>
<dbReference type="SMR" id="A0A0D0G5I1"/>
<dbReference type="InterPro" id="IPR002180">
    <property type="entry name" value="LS/RS"/>
</dbReference>
<dbReference type="Proteomes" id="UP000217918">
    <property type="component" value="Unassembled WGS sequence"/>
</dbReference>
<feature type="binding site" evidence="7">
    <location>
        <begin position="80"/>
        <end position="82"/>
    </location>
    <ligand>
        <name>5-amino-6-(D-ribitylamino)uracil</name>
        <dbReference type="ChEBI" id="CHEBI:15934"/>
    </ligand>
</feature>
<dbReference type="Proteomes" id="UP000307074">
    <property type="component" value="Chromosome"/>
</dbReference>
<dbReference type="EC" id="2.5.1.78" evidence="3 7"/>
<dbReference type="Gene3D" id="3.40.50.960">
    <property type="entry name" value="Lumazine/riboflavin synthase"/>
    <property type="match status" value="1"/>
</dbReference>
<dbReference type="EMBL" id="NVYO01000001">
    <property type="protein sequence ID" value="PBQ24265.1"/>
    <property type="molecule type" value="Genomic_DNA"/>
</dbReference>
<dbReference type="GO" id="GO:0000906">
    <property type="term" value="F:6,7-dimethyl-8-ribityllumazine synthase activity"/>
    <property type="evidence" value="ECO:0007669"/>
    <property type="project" value="UniProtKB-UniRule"/>
</dbReference>
<dbReference type="RefSeq" id="WP_011668349.1">
    <property type="nucleotide sequence ID" value="NZ_BBOW01000082.1"/>
</dbReference>
<organism evidence="10 13">
    <name type="scientific">Levilactobacillus brevis</name>
    <name type="common">Lactobacillus brevis</name>
    <dbReference type="NCBI Taxonomy" id="1580"/>
    <lineage>
        <taxon>Bacteria</taxon>
        <taxon>Bacillati</taxon>
        <taxon>Bacillota</taxon>
        <taxon>Bacilli</taxon>
        <taxon>Lactobacillales</taxon>
        <taxon>Lactobacillaceae</taxon>
        <taxon>Levilactobacillus</taxon>
    </lineage>
</organism>
<dbReference type="UniPathway" id="UPA00275">
    <property type="reaction ID" value="UER00404"/>
</dbReference>
<evidence type="ECO:0000256" key="5">
    <source>
        <dbReference type="ARBA" id="ARBA00022679"/>
    </source>
</evidence>
<dbReference type="Pfam" id="PF00885">
    <property type="entry name" value="DMRL_synthase"/>
    <property type="match status" value="1"/>
</dbReference>
<feature type="binding site" evidence="7">
    <location>
        <position position="22"/>
    </location>
    <ligand>
        <name>5-amino-6-(D-ribitylamino)uracil</name>
        <dbReference type="ChEBI" id="CHEBI:15934"/>
    </ligand>
</feature>
<evidence type="ECO:0000313" key="12">
    <source>
        <dbReference type="Proteomes" id="UP000307074"/>
    </source>
</evidence>
<protein>
    <recommendedName>
        <fullName evidence="3 7">6,7-dimethyl-8-ribityllumazine synthase</fullName>
        <shortName evidence="7">DMRL synthase</shortName>
        <shortName evidence="7">LS</shortName>
        <shortName evidence="7">Lumazine synthase</shortName>
        <ecNumber evidence="3 7">2.5.1.78</ecNumber>
    </recommendedName>
</protein>
<evidence type="ECO:0000256" key="7">
    <source>
        <dbReference type="HAMAP-Rule" id="MF_00178"/>
    </source>
</evidence>
<feature type="binding site" evidence="7">
    <location>
        <begin position="85"/>
        <end position="86"/>
    </location>
    <ligand>
        <name>(2S)-2-hydroxy-3-oxobutyl phosphate</name>
        <dbReference type="ChEBI" id="CHEBI:58830"/>
    </ligand>
</feature>
<feature type="binding site" evidence="7">
    <location>
        <position position="127"/>
    </location>
    <ligand>
        <name>(2S)-2-hydroxy-3-oxobutyl phosphate</name>
        <dbReference type="ChEBI" id="CHEBI:58830"/>
    </ligand>
</feature>
<dbReference type="SUPFAM" id="SSF52121">
    <property type="entry name" value="Lumazine synthase"/>
    <property type="match status" value="1"/>
</dbReference>
<gene>
    <name evidence="7 10" type="primary">ribH</name>
    <name evidence="8" type="ORF">CNR29_09670</name>
    <name evidence="10" type="ORF">ORR04_04590</name>
    <name evidence="9" type="ORF">UCCLBBS449_1782</name>
</gene>